<dbReference type="GO" id="GO:0008270">
    <property type="term" value="F:zinc ion binding"/>
    <property type="evidence" value="ECO:0007669"/>
    <property type="project" value="UniProtKB-KW"/>
</dbReference>
<reference evidence="15" key="2">
    <citation type="submission" date="2025-09" db="UniProtKB">
        <authorList>
            <consortium name="Ensembl"/>
        </authorList>
    </citation>
    <scope>IDENTIFICATION</scope>
</reference>
<dbReference type="InterPro" id="IPR002867">
    <property type="entry name" value="IBR_dom"/>
</dbReference>
<evidence type="ECO:0000313" key="15">
    <source>
        <dbReference type="Ensembl" id="ENSMMMP00000018143.1"/>
    </source>
</evidence>
<feature type="domain" description="ZBR-type" evidence="14">
    <location>
        <begin position="637"/>
        <end position="685"/>
    </location>
</feature>
<dbReference type="GO" id="GO:0016567">
    <property type="term" value="P:protein ubiquitination"/>
    <property type="evidence" value="ECO:0007669"/>
    <property type="project" value="UniProtKB-UniPathway"/>
</dbReference>
<feature type="region of interest" description="Disordered" evidence="13">
    <location>
        <begin position="316"/>
        <end position="355"/>
    </location>
</feature>
<keyword evidence="16" id="KW-1185">Reference proteome</keyword>
<dbReference type="PANTHER" id="PTHR15493:SF1">
    <property type="entry name" value="F-BOX ONLY PROTEIN 43"/>
    <property type="match status" value="1"/>
</dbReference>
<dbReference type="CDD" id="cd20365">
    <property type="entry name" value="BRcat_RBR_FBXO43"/>
    <property type="match status" value="1"/>
</dbReference>
<feature type="compositionally biased region" description="Low complexity" evidence="13">
    <location>
        <begin position="408"/>
        <end position="420"/>
    </location>
</feature>
<dbReference type="GO" id="GO:0007088">
    <property type="term" value="P:regulation of mitotic nuclear division"/>
    <property type="evidence" value="ECO:0007669"/>
    <property type="project" value="InterPro"/>
</dbReference>
<evidence type="ECO:0000256" key="6">
    <source>
        <dbReference type="ARBA" id="ARBA00022833"/>
    </source>
</evidence>
<evidence type="ECO:0000256" key="1">
    <source>
        <dbReference type="ARBA" id="ARBA00004906"/>
    </source>
</evidence>
<feature type="region of interest" description="Disordered" evidence="13">
    <location>
        <begin position="681"/>
        <end position="709"/>
    </location>
</feature>
<gene>
    <name evidence="15" type="primary">FBXO43</name>
</gene>
<reference evidence="15" key="1">
    <citation type="submission" date="2025-08" db="UniProtKB">
        <authorList>
            <consortium name="Ensembl"/>
        </authorList>
    </citation>
    <scope>IDENTIFICATION</scope>
</reference>
<evidence type="ECO:0000256" key="2">
    <source>
        <dbReference type="ARBA" id="ARBA00022553"/>
    </source>
</evidence>
<evidence type="ECO:0000256" key="12">
    <source>
        <dbReference type="PROSITE-ProRule" id="PRU01220"/>
    </source>
</evidence>
<dbReference type="Gene3D" id="2.20.25.20">
    <property type="match status" value="1"/>
</dbReference>
<protein>
    <recommendedName>
        <fullName evidence="10">F-box only protein 43</fullName>
    </recommendedName>
    <alternativeName>
        <fullName evidence="11">Endogenous meiotic inhibitor 2</fullName>
    </alternativeName>
</protein>
<dbReference type="Ensembl" id="ENSMMMT00000020630.1">
    <property type="protein sequence ID" value="ENSMMMP00000018143.1"/>
    <property type="gene ID" value="ENSMMMG00000016105.1"/>
</dbReference>
<keyword evidence="5" id="KW-0833">Ubl conjugation pathway</keyword>
<dbReference type="CDD" id="cd22171">
    <property type="entry name" value="F-box_FBXO43"/>
    <property type="match status" value="1"/>
</dbReference>
<keyword evidence="6" id="KW-0862">Zinc</keyword>
<dbReference type="GO" id="GO:0045835">
    <property type="term" value="P:negative regulation of meiotic nuclear division"/>
    <property type="evidence" value="ECO:0007669"/>
    <property type="project" value="InterPro"/>
</dbReference>
<keyword evidence="3" id="KW-0479">Metal-binding</keyword>
<proteinExistence type="predicted"/>
<accession>A0A8C5ZQD4</accession>
<keyword evidence="8" id="KW-0469">Meiosis</keyword>
<dbReference type="FunFam" id="1.20.1280.50:FF:000046">
    <property type="entry name" value="F-box protein 43"/>
    <property type="match status" value="1"/>
</dbReference>
<sequence length="709" mass="79510">MSFNEKDEGFSCLEAYLTLTSRSSRFTDETESLKMSQRHSDQASPGTGSQVDSPTINCKCSSFRRSCSTSSFQDSDHNKLSKSFCCNNADKEVWGNKEKDPTVTHEHPETLNLGLTHPLESPTQRKKCVFSRKEMEKTPELCETPKVSGKKCLLRRRLNMSFSLLKGDFESRNSSLESSISQVLNLEKKIPSSATDFPRQNDFSPLVTSTLKTEEVTSNSQNLRLNFSQQKTSTIDDSKDDCDLFEVECISPIQGNNSKDSITHDFSDSSLSVNDENTHPALLGSSGSGTTCGTDEDLFVTPVSNLVANIKFNASQTHSPSAEVRHNVSTPEDSGFNSLSLEKSEDSLSDQESSFQELFQNHKGTLKLGDTIRKSRRLGRSRRLSTLREQGSQSETEEEKQITHSNPETRLLTTSSTSESGLGCDNKSEDLTISFENLSRTPALQLVHELFMKNKRKRFQQKDAHEFLEERDGEKIATLQSVLAGLIGKKMGIEQLDILTELKYRNLRHILAMVLDSLTAESLYSVWKVSKNWREIVVQDKKANRRRKFYITQLKANSEEAVLNVEDAATRLHLLNRSALRSVQAQAKTPSSQKEQVPTLSPWEEILTPIASSSVNHLNSKQEEYVKVAKTLFIDEALKPCPRCQSPAKYQPYKKRGLCSRTACGFDFCVLCLCAYHGSEECSRGTAKPRNRKDALPGSAQSKRNLKRL</sequence>
<dbReference type="SMART" id="SM00647">
    <property type="entry name" value="IBR"/>
    <property type="match status" value="1"/>
</dbReference>
<evidence type="ECO:0000256" key="5">
    <source>
        <dbReference type="ARBA" id="ARBA00022786"/>
    </source>
</evidence>
<evidence type="ECO:0000256" key="11">
    <source>
        <dbReference type="ARBA" id="ARBA00084078"/>
    </source>
</evidence>
<evidence type="ECO:0000256" key="10">
    <source>
        <dbReference type="ARBA" id="ARBA00068913"/>
    </source>
</evidence>
<dbReference type="PANTHER" id="PTHR15493">
    <property type="entry name" value="F-BOX ONLY PROTEIN 5 AND 43"/>
    <property type="match status" value="1"/>
</dbReference>
<feature type="region of interest" description="Disordered" evidence="13">
    <location>
        <begin position="370"/>
        <end position="423"/>
    </location>
</feature>
<evidence type="ECO:0000256" key="8">
    <source>
        <dbReference type="ARBA" id="ARBA00023254"/>
    </source>
</evidence>
<dbReference type="InterPro" id="IPR044064">
    <property type="entry name" value="ZF_ZBR"/>
</dbReference>
<evidence type="ECO:0000256" key="3">
    <source>
        <dbReference type="ARBA" id="ARBA00022723"/>
    </source>
</evidence>
<dbReference type="InterPro" id="IPR047147">
    <property type="entry name" value="FBX5_43"/>
</dbReference>
<feature type="compositionally biased region" description="Basic residues" evidence="13">
    <location>
        <begin position="374"/>
        <end position="385"/>
    </location>
</feature>
<dbReference type="Proteomes" id="UP000694407">
    <property type="component" value="Unplaced"/>
</dbReference>
<keyword evidence="7" id="KW-0832">Ubl conjugation</keyword>
<dbReference type="SUPFAM" id="SSF57850">
    <property type="entry name" value="RING/U-box"/>
    <property type="match status" value="1"/>
</dbReference>
<dbReference type="UniPathway" id="UPA00143"/>
<evidence type="ECO:0000256" key="13">
    <source>
        <dbReference type="SAM" id="MobiDB-lite"/>
    </source>
</evidence>
<dbReference type="GeneTree" id="ENSGT00530000063692"/>
<keyword evidence="2" id="KW-0597">Phosphoprotein</keyword>
<dbReference type="FunFam" id="2.20.25.20:FF:000006">
    <property type="entry name" value="F-box only protein 5"/>
    <property type="match status" value="1"/>
</dbReference>
<evidence type="ECO:0000259" key="14">
    <source>
        <dbReference type="PROSITE" id="PS51872"/>
    </source>
</evidence>
<dbReference type="PROSITE" id="PS51872">
    <property type="entry name" value="ZF_ZBR"/>
    <property type="match status" value="1"/>
</dbReference>
<keyword evidence="4 12" id="KW-0863">Zinc-finger</keyword>
<evidence type="ECO:0000256" key="9">
    <source>
        <dbReference type="ARBA" id="ARBA00053796"/>
    </source>
</evidence>
<evidence type="ECO:0000313" key="16">
    <source>
        <dbReference type="Proteomes" id="UP000694407"/>
    </source>
</evidence>
<dbReference type="GO" id="GO:0005634">
    <property type="term" value="C:nucleus"/>
    <property type="evidence" value="ECO:0007669"/>
    <property type="project" value="TreeGrafter"/>
</dbReference>
<comment type="function">
    <text evidence="9">Required to establish and maintain the arrest of oocytes at the second meiotic metaphase until fertilization. Acts by inhibiting the anaphase-promoting complex/cyclosome (APC/C) ubiquitin ligase. Probably recognizes and binds to some phosphorylated proteins and promotes their ubiquitination and degradation. Plays a vital role in modulating the ubiquitilation of CCNB1 and CDK1 during gametogenesis.</text>
</comment>
<organism evidence="15 16">
    <name type="scientific">Marmota marmota marmota</name>
    <name type="common">Alpine marmot</name>
    <dbReference type="NCBI Taxonomy" id="9994"/>
    <lineage>
        <taxon>Eukaryota</taxon>
        <taxon>Metazoa</taxon>
        <taxon>Chordata</taxon>
        <taxon>Craniata</taxon>
        <taxon>Vertebrata</taxon>
        <taxon>Euteleostomi</taxon>
        <taxon>Mammalia</taxon>
        <taxon>Eutheria</taxon>
        <taxon>Euarchontoglires</taxon>
        <taxon>Glires</taxon>
        <taxon>Rodentia</taxon>
        <taxon>Sciuromorpha</taxon>
        <taxon>Sciuridae</taxon>
        <taxon>Xerinae</taxon>
        <taxon>Marmotini</taxon>
        <taxon>Marmota</taxon>
    </lineage>
</organism>
<name>A0A8C5ZQD4_MARMA</name>
<dbReference type="Gene3D" id="1.20.1280.50">
    <property type="match status" value="1"/>
</dbReference>
<dbReference type="GO" id="GO:0051321">
    <property type="term" value="P:meiotic cell cycle"/>
    <property type="evidence" value="ECO:0007669"/>
    <property type="project" value="UniProtKB-KW"/>
</dbReference>
<dbReference type="AlphaFoldDB" id="A0A8C5ZQD4"/>
<feature type="region of interest" description="Disordered" evidence="13">
    <location>
        <begin position="27"/>
        <end position="53"/>
    </location>
</feature>
<feature type="compositionally biased region" description="Polar residues" evidence="13">
    <location>
        <begin position="42"/>
        <end position="53"/>
    </location>
</feature>
<comment type="pathway">
    <text evidence="1">Protein modification; protein ubiquitination.</text>
</comment>
<feature type="compositionally biased region" description="Polar residues" evidence="13">
    <location>
        <begin position="327"/>
        <end position="337"/>
    </location>
</feature>
<evidence type="ECO:0000256" key="7">
    <source>
        <dbReference type="ARBA" id="ARBA00022843"/>
    </source>
</evidence>
<evidence type="ECO:0000256" key="4">
    <source>
        <dbReference type="ARBA" id="ARBA00022771"/>
    </source>
</evidence>